<dbReference type="PANTHER" id="PTHR34351">
    <property type="entry name" value="SLR1927 PROTEIN-RELATED"/>
    <property type="match status" value="1"/>
</dbReference>
<protein>
    <submittedName>
        <fullName evidence="2">Uncharacterized protein</fullName>
    </submittedName>
</protein>
<evidence type="ECO:0000256" key="1">
    <source>
        <dbReference type="SAM" id="Phobius"/>
    </source>
</evidence>
<organism evidence="2 3">
    <name type="scientific">Alkalilimnicola ehrlichii</name>
    <dbReference type="NCBI Taxonomy" id="351052"/>
    <lineage>
        <taxon>Bacteria</taxon>
        <taxon>Pseudomonadati</taxon>
        <taxon>Pseudomonadota</taxon>
        <taxon>Gammaproteobacteria</taxon>
        <taxon>Chromatiales</taxon>
        <taxon>Ectothiorhodospiraceae</taxon>
        <taxon>Alkalilimnicola</taxon>
    </lineage>
</organism>
<name>A0A3E0WRK3_9GAMM</name>
<dbReference type="EMBL" id="NFZW01000014">
    <property type="protein sequence ID" value="RFA34823.1"/>
    <property type="molecule type" value="Genomic_DNA"/>
</dbReference>
<dbReference type="Proteomes" id="UP000256763">
    <property type="component" value="Unassembled WGS sequence"/>
</dbReference>
<evidence type="ECO:0000313" key="2">
    <source>
        <dbReference type="EMBL" id="RFA34823.1"/>
    </source>
</evidence>
<dbReference type="AlphaFoldDB" id="A0A3E0WRK3"/>
<sequence>MRLVERLPEGLQAWLVRGDTVGQQPIGLRYRRIFILPTRAGLGYTGMLIVMWLAAMNYGNSMAFALAFLLAGLALVFTLHCFRNLLGLELRCQPPEPVFAGANAAFPLQLNNRSRRPRLGIELHREGSLQEASDIAPYDSTVLTLQRKTTARGVVAAGRSRIISRFPGGLVFAWSWIDVDSECLVYPRPADTGLPLRFSGTSDSLHKTAGEDQDDFHGVRRYQAGDPLNRVNWHSIARGLPPQTKLYQSAAQNGLWFDWHRLEGMDNEQRLSQLCRWILDAEEQGLRYGLRLPHTEVAPGQGAPTAINV</sequence>
<dbReference type="RefSeq" id="WP_116348074.1">
    <property type="nucleotide sequence ID" value="NZ_NFZW01000014.1"/>
</dbReference>
<gene>
    <name evidence="2" type="ORF">CAL65_14040</name>
</gene>
<comment type="caution">
    <text evidence="2">The sequence shown here is derived from an EMBL/GenBank/DDBJ whole genome shotgun (WGS) entry which is preliminary data.</text>
</comment>
<keyword evidence="1" id="KW-0472">Membrane</keyword>
<keyword evidence="3" id="KW-1185">Reference proteome</keyword>
<evidence type="ECO:0000313" key="3">
    <source>
        <dbReference type="Proteomes" id="UP000256763"/>
    </source>
</evidence>
<keyword evidence="1" id="KW-0812">Transmembrane</keyword>
<proteinExistence type="predicted"/>
<reference evidence="3" key="1">
    <citation type="submission" date="2017-05" db="EMBL/GenBank/DDBJ databases">
        <authorList>
            <person name="Sharma S."/>
            <person name="Sidhu C."/>
            <person name="Pinnaka A.K."/>
        </authorList>
    </citation>
    <scope>NUCLEOTIDE SEQUENCE [LARGE SCALE GENOMIC DNA]</scope>
    <source>
        <strain evidence="3">AK93</strain>
    </source>
</reference>
<keyword evidence="1" id="KW-1133">Transmembrane helix</keyword>
<feature type="transmembrane region" description="Helical" evidence="1">
    <location>
        <begin position="61"/>
        <end position="82"/>
    </location>
</feature>
<dbReference type="PANTHER" id="PTHR34351:SF1">
    <property type="entry name" value="SLR1927 PROTEIN"/>
    <property type="match status" value="1"/>
</dbReference>
<accession>A0A3E0WRK3</accession>
<feature type="transmembrane region" description="Helical" evidence="1">
    <location>
        <begin position="33"/>
        <end position="55"/>
    </location>
</feature>